<dbReference type="InterPro" id="IPR050628">
    <property type="entry name" value="SNF2_RAD54_helicase_TF"/>
</dbReference>
<sequence>MQLYGVAAACLDGANVLDEVLPGRSCGTFIRLNVEAKDSYYLLLSGSGSSFAVLDTRTIDTLVAARHLPLRFEAVVDISSIPKRQKTQKRRSQQFGLSLNIYGPKIMADEVSTLLSAAPSAYLQHPKALAPDIEYFNPQFLRFADDHSDMQKYVGITNSSPWSDRRQMSDEINDILNSLAEVGAESDFQVQPCEKSTLKNHQVDGVRFILQRENGQASWSQVLIDKVRIGASISPRSDCRPQEYYGGLIADVMGLGKTLTMLTAVVHSLPEAEEYGNFCKVGDANRGDKLPTKSTLVVVPSTQLLESWRSEITEHFIPGTLNTVIFHGQHRPQDPASLRTADVTLTTYATLVADFNAGGILYRMLWYRIVLDEAHWIRNSGTKQYRAVDGLSSRNRWCLTGTPIQNKIDDIASLAGFLRLSPFLTKAEFQKHILAPLSQGGPDFAKPLRGYLEAYCLRRTEKRLNLPRSFERIVQLDISPEERSLYDDILTKLRREVDDLVSTGHELRRYNKLFTAILKLRMLCNLGTFSIDQRAASLPGQKEHDVSCERCSASDEDITLLLRSFSFCPDCGQPLDFSSSSGSYPSPSNSGMDSDKQSTDMLRPHPANPKLRRDGSMTPSQQHFSTKLSAVVQNISESNLGIKHIVFSYWISTHNQLAQLLRQQNITYVRVDGETSYSDRSKNLKAFREEPQVTVLLMSIETGALGLNLTAASSVHIVEPQWNPSVEEQAVARALRMGQTKEVTIFRYIINGTVEQNMLSLQQRKKGLAKFVFDTSQNNEVSERLEVRTCM</sequence>
<dbReference type="PANTHER" id="PTHR45626">
    <property type="entry name" value="TRANSCRIPTION TERMINATION FACTOR 2-RELATED"/>
    <property type="match status" value="1"/>
</dbReference>
<keyword evidence="8" id="KW-1185">Reference proteome</keyword>
<dbReference type="SMART" id="SM00487">
    <property type="entry name" value="DEXDc"/>
    <property type="match status" value="1"/>
</dbReference>
<dbReference type="SUPFAM" id="SSF52540">
    <property type="entry name" value="P-loop containing nucleoside triphosphate hydrolases"/>
    <property type="match status" value="2"/>
</dbReference>
<dbReference type="GO" id="GO:0005524">
    <property type="term" value="F:ATP binding"/>
    <property type="evidence" value="ECO:0007669"/>
    <property type="project" value="UniProtKB-KW"/>
</dbReference>
<dbReference type="GO" id="GO:0005634">
    <property type="term" value="C:nucleus"/>
    <property type="evidence" value="ECO:0007669"/>
    <property type="project" value="TreeGrafter"/>
</dbReference>
<dbReference type="GeneID" id="63834315"/>
<evidence type="ECO:0000256" key="2">
    <source>
        <dbReference type="ARBA" id="ARBA00022801"/>
    </source>
</evidence>
<dbReference type="OrthoDB" id="448448at2759"/>
<dbReference type="Gene3D" id="3.40.50.10810">
    <property type="entry name" value="Tandem AAA-ATPase domain"/>
    <property type="match status" value="1"/>
</dbReference>
<evidence type="ECO:0000259" key="6">
    <source>
        <dbReference type="PROSITE" id="PS51194"/>
    </source>
</evidence>
<feature type="domain" description="Helicase C-terminal" evidence="6">
    <location>
        <begin position="627"/>
        <end position="789"/>
    </location>
</feature>
<evidence type="ECO:0000259" key="5">
    <source>
        <dbReference type="PROSITE" id="PS51192"/>
    </source>
</evidence>
<reference evidence="7" key="1">
    <citation type="journal article" date="2020" name="Phytopathology">
        <title>Genome sequence of the chestnut blight fungus Cryphonectria parasitica EP155: A fundamental resource for an archetypical invasive plant pathogen.</title>
        <authorList>
            <person name="Crouch J.A."/>
            <person name="Dawe A."/>
            <person name="Aerts A."/>
            <person name="Barry K."/>
            <person name="Churchill A.C.L."/>
            <person name="Grimwood J."/>
            <person name="Hillman B."/>
            <person name="Milgroom M.G."/>
            <person name="Pangilinan J."/>
            <person name="Smith M."/>
            <person name="Salamov A."/>
            <person name="Schmutz J."/>
            <person name="Yadav J."/>
            <person name="Grigoriev I.V."/>
            <person name="Nuss D."/>
        </authorList>
    </citation>
    <scope>NUCLEOTIDE SEQUENCE</scope>
    <source>
        <strain evidence="7">EP155</strain>
    </source>
</reference>
<evidence type="ECO:0000256" key="1">
    <source>
        <dbReference type="ARBA" id="ARBA00022741"/>
    </source>
</evidence>
<dbReference type="Proteomes" id="UP000803844">
    <property type="component" value="Unassembled WGS sequence"/>
</dbReference>
<organism evidence="7 8">
    <name type="scientific">Cryphonectria parasitica (strain ATCC 38755 / EP155)</name>
    <dbReference type="NCBI Taxonomy" id="660469"/>
    <lineage>
        <taxon>Eukaryota</taxon>
        <taxon>Fungi</taxon>
        <taxon>Dikarya</taxon>
        <taxon>Ascomycota</taxon>
        <taxon>Pezizomycotina</taxon>
        <taxon>Sordariomycetes</taxon>
        <taxon>Sordariomycetidae</taxon>
        <taxon>Diaporthales</taxon>
        <taxon>Cryphonectriaceae</taxon>
        <taxon>Cryphonectria-Endothia species complex</taxon>
        <taxon>Cryphonectria</taxon>
    </lineage>
</organism>
<name>A0A9P4Y2Z2_CRYP1</name>
<dbReference type="InterPro" id="IPR000330">
    <property type="entry name" value="SNF2_N"/>
</dbReference>
<comment type="caution">
    <text evidence="7">The sequence shown here is derived from an EMBL/GenBank/DDBJ whole genome shotgun (WGS) entry which is preliminary data.</text>
</comment>
<dbReference type="RefSeq" id="XP_040776637.1">
    <property type="nucleotide sequence ID" value="XM_040917186.1"/>
</dbReference>
<gene>
    <name evidence="7" type="ORF">M406DRAFT_257710</name>
</gene>
<proteinExistence type="predicted"/>
<feature type="compositionally biased region" description="Low complexity" evidence="4">
    <location>
        <begin position="579"/>
        <end position="591"/>
    </location>
</feature>
<dbReference type="InterPro" id="IPR027417">
    <property type="entry name" value="P-loop_NTPase"/>
</dbReference>
<dbReference type="GO" id="GO:0008094">
    <property type="term" value="F:ATP-dependent activity, acting on DNA"/>
    <property type="evidence" value="ECO:0007669"/>
    <property type="project" value="TreeGrafter"/>
</dbReference>
<feature type="region of interest" description="Disordered" evidence="4">
    <location>
        <begin position="579"/>
        <end position="623"/>
    </location>
</feature>
<accession>A0A9P4Y2Z2</accession>
<feature type="domain" description="Helicase ATP-binding" evidence="5">
    <location>
        <begin position="238"/>
        <end position="421"/>
    </location>
</feature>
<dbReference type="GO" id="GO:0006281">
    <property type="term" value="P:DNA repair"/>
    <property type="evidence" value="ECO:0007669"/>
    <property type="project" value="TreeGrafter"/>
</dbReference>
<dbReference type="InterPro" id="IPR049730">
    <property type="entry name" value="SNF2/RAD54-like_C"/>
</dbReference>
<evidence type="ECO:0000313" key="7">
    <source>
        <dbReference type="EMBL" id="KAF3765676.1"/>
    </source>
</evidence>
<evidence type="ECO:0000256" key="3">
    <source>
        <dbReference type="ARBA" id="ARBA00022840"/>
    </source>
</evidence>
<keyword evidence="3" id="KW-0067">ATP-binding</keyword>
<dbReference type="Pfam" id="PF00271">
    <property type="entry name" value="Helicase_C"/>
    <property type="match status" value="1"/>
</dbReference>
<dbReference type="Pfam" id="PF00176">
    <property type="entry name" value="SNF2-rel_dom"/>
    <property type="match status" value="1"/>
</dbReference>
<dbReference type="EMBL" id="MU032347">
    <property type="protein sequence ID" value="KAF3765676.1"/>
    <property type="molecule type" value="Genomic_DNA"/>
</dbReference>
<dbReference type="PANTHER" id="PTHR45626:SF22">
    <property type="entry name" value="DNA REPAIR PROTEIN RAD5"/>
    <property type="match status" value="1"/>
</dbReference>
<dbReference type="CDD" id="cd18793">
    <property type="entry name" value="SF2_C_SNF"/>
    <property type="match status" value="1"/>
</dbReference>
<dbReference type="Gene3D" id="3.40.50.300">
    <property type="entry name" value="P-loop containing nucleotide triphosphate hydrolases"/>
    <property type="match status" value="1"/>
</dbReference>
<dbReference type="InterPro" id="IPR001650">
    <property type="entry name" value="Helicase_C-like"/>
</dbReference>
<keyword evidence="1" id="KW-0547">Nucleotide-binding</keyword>
<dbReference type="CDD" id="cd18008">
    <property type="entry name" value="DEXDc_SHPRH-like"/>
    <property type="match status" value="1"/>
</dbReference>
<evidence type="ECO:0000313" key="8">
    <source>
        <dbReference type="Proteomes" id="UP000803844"/>
    </source>
</evidence>
<dbReference type="PROSITE" id="PS51192">
    <property type="entry name" value="HELICASE_ATP_BIND_1"/>
    <property type="match status" value="1"/>
</dbReference>
<dbReference type="GO" id="GO:0016787">
    <property type="term" value="F:hydrolase activity"/>
    <property type="evidence" value="ECO:0007669"/>
    <property type="project" value="UniProtKB-KW"/>
</dbReference>
<dbReference type="SMART" id="SM00490">
    <property type="entry name" value="HELICc"/>
    <property type="match status" value="1"/>
</dbReference>
<dbReference type="AlphaFoldDB" id="A0A9P4Y2Z2"/>
<dbReference type="PROSITE" id="PS51194">
    <property type="entry name" value="HELICASE_CTER"/>
    <property type="match status" value="1"/>
</dbReference>
<evidence type="ECO:0000256" key="4">
    <source>
        <dbReference type="SAM" id="MobiDB-lite"/>
    </source>
</evidence>
<protein>
    <submittedName>
        <fullName evidence="7">Uncharacterized protein</fullName>
    </submittedName>
</protein>
<dbReference type="InterPro" id="IPR014001">
    <property type="entry name" value="Helicase_ATP-bd"/>
</dbReference>
<dbReference type="InterPro" id="IPR038718">
    <property type="entry name" value="SNF2-like_sf"/>
</dbReference>
<keyword evidence="2" id="KW-0378">Hydrolase</keyword>